<proteinExistence type="predicted"/>
<keyword evidence="2" id="KW-0378">Hydrolase</keyword>
<dbReference type="Gene3D" id="3.40.50.1240">
    <property type="entry name" value="Phosphoglycerate mutase-like"/>
    <property type="match status" value="1"/>
</dbReference>
<dbReference type="SUPFAM" id="SSF53254">
    <property type="entry name" value="Phosphoglycerate mutase-like"/>
    <property type="match status" value="1"/>
</dbReference>
<evidence type="ECO:0000313" key="2">
    <source>
        <dbReference type="EMBL" id="CAJ1509917.1"/>
    </source>
</evidence>
<keyword evidence="1" id="KW-0732">Signal</keyword>
<feature type="signal peptide" evidence="1">
    <location>
        <begin position="1"/>
        <end position="29"/>
    </location>
</feature>
<evidence type="ECO:0000313" key="3">
    <source>
        <dbReference type="Proteomes" id="UP001190464"/>
    </source>
</evidence>
<dbReference type="GO" id="GO:0016787">
    <property type="term" value="F:hydrolase activity"/>
    <property type="evidence" value="ECO:0007669"/>
    <property type="project" value="UniProtKB-KW"/>
</dbReference>
<dbReference type="InterPro" id="IPR029033">
    <property type="entry name" value="His_PPase_superfam"/>
</dbReference>
<dbReference type="InterPro" id="IPR013078">
    <property type="entry name" value="His_Pase_superF_clade-1"/>
</dbReference>
<dbReference type="CDD" id="cd07067">
    <property type="entry name" value="HP_PGM_like"/>
    <property type="match status" value="1"/>
</dbReference>
<reference evidence="2 3" key="1">
    <citation type="submission" date="2023-08" db="EMBL/GenBank/DDBJ databases">
        <authorList>
            <person name="Folkvardsen B D."/>
            <person name="Norman A."/>
        </authorList>
    </citation>
    <scope>NUCLEOTIDE SEQUENCE [LARGE SCALE GENOMIC DNA]</scope>
    <source>
        <strain evidence="2 3">Mu0102</strain>
    </source>
</reference>
<accession>A0ABN9NP43</accession>
<dbReference type="Pfam" id="PF00300">
    <property type="entry name" value="His_Phos_1"/>
    <property type="match status" value="1"/>
</dbReference>
<keyword evidence="3" id="KW-1185">Reference proteome</keyword>
<organism evidence="2 3">
    <name type="scientific">[Mycobacterium] holstebronense</name>
    <dbReference type="NCBI Taxonomy" id="3064288"/>
    <lineage>
        <taxon>Bacteria</taxon>
        <taxon>Bacillati</taxon>
        <taxon>Actinomycetota</taxon>
        <taxon>Actinomycetes</taxon>
        <taxon>Mycobacteriales</taxon>
        <taxon>Mycobacteriaceae</taxon>
        <taxon>Mycolicibacterium</taxon>
    </lineage>
</organism>
<protein>
    <submittedName>
        <fullName evidence="2">Histidine phosphatase family protein</fullName>
        <ecNumber evidence="2">3.1.3.-</ecNumber>
    </submittedName>
</protein>
<dbReference type="SMART" id="SM00855">
    <property type="entry name" value="PGAM"/>
    <property type="match status" value="1"/>
</dbReference>
<dbReference type="RefSeq" id="WP_308484618.1">
    <property type="nucleotide sequence ID" value="NZ_OY726398.1"/>
</dbReference>
<gene>
    <name evidence="2" type="ORF">MU0102_003907</name>
</gene>
<sequence length="316" mass="33342">MIRNSRRLRYGAATVPAVVVLFAAPTARAAESITLEFVRHGQAGDNLVINNEVPGPPLTELGQQQAHSVADLLADDGITGIYSSIMTRAHETADPLAALLGLPVHELSGLNEIDAGLLADLPVNVGGLPVGAVLYAAAPMLWALGLYCVPQLGSSDFNGMVFQDRFSDAVAAIYAGSAGGDTDAVFAHEGSIVFWTLMNVDNPDFGIILNEALTTGELLPFTGVIEVRGNPEDGWTLVSWNGQPVAEDPGLLTELFVDVRDVITAPQMAFFHIWEALLNGDPTTFLDAVQAGADEVGAAALQFPVEVWNDLLGVSL</sequence>
<evidence type="ECO:0000256" key="1">
    <source>
        <dbReference type="SAM" id="SignalP"/>
    </source>
</evidence>
<name>A0ABN9NP43_9MYCO</name>
<feature type="chain" id="PRO_5046376149" evidence="1">
    <location>
        <begin position="30"/>
        <end position="316"/>
    </location>
</feature>
<dbReference type="EMBL" id="OY726398">
    <property type="protein sequence ID" value="CAJ1509917.1"/>
    <property type="molecule type" value="Genomic_DNA"/>
</dbReference>
<dbReference type="EC" id="3.1.3.-" evidence="2"/>
<dbReference type="Proteomes" id="UP001190464">
    <property type="component" value="Chromosome"/>
</dbReference>